<gene>
    <name evidence="4" type="ORF">FF125_20115</name>
</gene>
<accession>A0A5B7TWB2</accession>
<feature type="chain" id="PRO_5022844708" evidence="2">
    <location>
        <begin position="20"/>
        <end position="146"/>
    </location>
</feature>
<feature type="domain" description="Secretion system C-terminal sorting" evidence="3">
    <location>
        <begin position="72"/>
        <end position="142"/>
    </location>
</feature>
<dbReference type="InterPro" id="IPR026444">
    <property type="entry name" value="Secre_tail"/>
</dbReference>
<protein>
    <submittedName>
        <fullName evidence="4">T9SS type A sorting domain-containing protein</fullName>
    </submittedName>
</protein>
<evidence type="ECO:0000256" key="2">
    <source>
        <dbReference type="SAM" id="SignalP"/>
    </source>
</evidence>
<dbReference type="OrthoDB" id="1273750at2"/>
<dbReference type="Proteomes" id="UP000306229">
    <property type="component" value="Chromosome"/>
</dbReference>
<dbReference type="Pfam" id="PF18962">
    <property type="entry name" value="Por_Secre_tail"/>
    <property type="match status" value="1"/>
</dbReference>
<dbReference type="RefSeq" id="WP_138951795.1">
    <property type="nucleotide sequence ID" value="NZ_CP040749.1"/>
</dbReference>
<evidence type="ECO:0000259" key="3">
    <source>
        <dbReference type="Pfam" id="PF18962"/>
    </source>
</evidence>
<keyword evidence="1 2" id="KW-0732">Signal</keyword>
<evidence type="ECO:0000313" key="4">
    <source>
        <dbReference type="EMBL" id="QCX40630.1"/>
    </source>
</evidence>
<sequence length="146" mass="15980">MGLKFLIGMLLFMPSLLFAATNSNEFVGNISKSYIKVNDTVGTPATTVVEKTELQINNATKVTSLEKKAVRIFPNPVKDVLIVGSLNASKDAVNTVHVFNNLGQVVYENSSMPAENNQIKIKTESLKPGVYYLKVNKGSISKFIKI</sequence>
<dbReference type="KEGG" id="fbe:FF125_20115"/>
<name>A0A5B7TWB2_9FLAO</name>
<reference evidence="4 5" key="1">
    <citation type="submission" date="2019-05" db="EMBL/GenBank/DDBJ databases">
        <title>Algicella ahnfeltiae gen. nov., sp. nov., a novel marine bacterium of the family Flavobacteriaceae isolated from a red alga.</title>
        <authorList>
            <person name="Nedashkovskaya O.I."/>
            <person name="Kukhlevskiy A.D."/>
            <person name="Kim S.-G."/>
            <person name="Zhukova N.V."/>
            <person name="Mikhailov V.V."/>
        </authorList>
    </citation>
    <scope>NUCLEOTIDE SEQUENCE [LARGE SCALE GENOMIC DNA]</scope>
    <source>
        <strain evidence="4 5">10Alg115</strain>
    </source>
</reference>
<keyword evidence="5" id="KW-1185">Reference proteome</keyword>
<dbReference type="NCBIfam" id="TIGR04183">
    <property type="entry name" value="Por_Secre_tail"/>
    <property type="match status" value="1"/>
</dbReference>
<proteinExistence type="predicted"/>
<evidence type="ECO:0000313" key="5">
    <source>
        <dbReference type="Proteomes" id="UP000306229"/>
    </source>
</evidence>
<dbReference type="EMBL" id="CP040749">
    <property type="protein sequence ID" value="QCX40630.1"/>
    <property type="molecule type" value="Genomic_DNA"/>
</dbReference>
<feature type="signal peptide" evidence="2">
    <location>
        <begin position="1"/>
        <end position="19"/>
    </location>
</feature>
<organism evidence="4 5">
    <name type="scientific">Aureibaculum algae</name>
    <dbReference type="NCBI Taxonomy" id="2584122"/>
    <lineage>
        <taxon>Bacteria</taxon>
        <taxon>Pseudomonadati</taxon>
        <taxon>Bacteroidota</taxon>
        <taxon>Flavobacteriia</taxon>
        <taxon>Flavobacteriales</taxon>
        <taxon>Flavobacteriaceae</taxon>
        <taxon>Aureibaculum</taxon>
    </lineage>
</organism>
<dbReference type="AlphaFoldDB" id="A0A5B7TWB2"/>
<evidence type="ECO:0000256" key="1">
    <source>
        <dbReference type="ARBA" id="ARBA00022729"/>
    </source>
</evidence>